<feature type="region of interest" description="Disordered" evidence="1">
    <location>
        <begin position="1"/>
        <end position="56"/>
    </location>
</feature>
<dbReference type="AlphaFoldDB" id="L8E8W6"/>
<evidence type="ECO:0000313" key="2">
    <source>
        <dbReference type="EMBL" id="CCQ43604.1"/>
    </source>
</evidence>
<proteinExistence type="predicted"/>
<evidence type="ECO:0000256" key="1">
    <source>
        <dbReference type="SAM" id="MobiDB-lite"/>
    </source>
</evidence>
<sequence length="56" mass="6516">MLMPMGDCLLPEFSLENRKKKGKKGTRGRETRIPSERDGRKHPKPRIRPTILNLCQ</sequence>
<feature type="compositionally biased region" description="Basic and acidic residues" evidence="1">
    <location>
        <begin position="27"/>
        <end position="39"/>
    </location>
</feature>
<name>L8E8W6_HUMAN</name>
<gene>
    <name evidence="2" type="primary">AJAP1</name>
</gene>
<dbReference type="EMBL" id="HF584107">
    <property type="protein sequence ID" value="CCQ43604.1"/>
    <property type="molecule type" value="Genomic_DNA"/>
</dbReference>
<dbReference type="OrthoDB" id="9949932at2759"/>
<organism evidence="2">
    <name type="scientific">Homo sapiens</name>
    <name type="common">Human</name>
    <dbReference type="NCBI Taxonomy" id="9606"/>
    <lineage>
        <taxon>Eukaryota</taxon>
        <taxon>Metazoa</taxon>
        <taxon>Chordata</taxon>
        <taxon>Craniata</taxon>
        <taxon>Vertebrata</taxon>
        <taxon>Euteleostomi</taxon>
        <taxon>Mammalia</taxon>
        <taxon>Eutheria</taxon>
        <taxon>Euarchontoglires</taxon>
        <taxon>Primates</taxon>
        <taxon>Haplorrhini</taxon>
        <taxon>Catarrhini</taxon>
        <taxon>Hominidae</taxon>
        <taxon>Homo</taxon>
    </lineage>
</organism>
<dbReference type="ChiTaRS" id="AJAP1">
    <property type="organism name" value="human"/>
</dbReference>
<accession>L8E8W6</accession>
<reference evidence="2" key="1">
    <citation type="journal article" date="2013" name="PLoS ONE">
        <title>Direct detection of alternative open reading frames translation products in human significantly expands the proteome.</title>
        <authorList>
            <person name="Vanderperre B."/>
            <person name="Lucier J.-F."/>
            <person name="Motard J."/>
            <person name="Tremblay G."/>
            <person name="Vanderperre S."/>
            <person name="Wisztorski M."/>
            <person name="Salzet M."/>
            <person name="Boisvert F.-M."/>
            <person name="Roucou X."/>
        </authorList>
    </citation>
    <scope>NUCLEOTIDE SEQUENCE</scope>
</reference>
<protein>
    <submittedName>
        <fullName evidence="2">Alternative protein AJAP1</fullName>
    </submittedName>
</protein>